<feature type="domain" description="HTH cro/C1-type" evidence="6">
    <location>
        <begin position="6"/>
        <end position="59"/>
    </location>
</feature>
<evidence type="ECO:0000259" key="6">
    <source>
        <dbReference type="PROSITE" id="PS50943"/>
    </source>
</evidence>
<keyword evidence="4" id="KW-0804">Transcription</keyword>
<gene>
    <name evidence="7" type="ORF">ABRY95_06145</name>
</gene>
<evidence type="ECO:0000256" key="2">
    <source>
        <dbReference type="ARBA" id="ARBA00023015"/>
    </source>
</evidence>
<comment type="similarity">
    <text evidence="1">Belongs to the ner transcriptional regulatory family.</text>
</comment>
<accession>A0AB39GUY7</accession>
<dbReference type="SMART" id="SM00530">
    <property type="entry name" value="HTH_XRE"/>
    <property type="match status" value="1"/>
</dbReference>
<evidence type="ECO:0000256" key="4">
    <source>
        <dbReference type="ARBA" id="ARBA00023163"/>
    </source>
</evidence>
<sequence>MDVIELIYRLKRAGHTQVSLAQELGVSRGVVNDVIHDRGASLRVASHIAAVVGVDVDQLWPDRYKDRPQPRHMGTRPDSKEERQPEK</sequence>
<organism evidence="7">
    <name type="scientific">Castellaniella ginsengisoli</name>
    <dbReference type="NCBI Taxonomy" id="546114"/>
    <lineage>
        <taxon>Bacteria</taxon>
        <taxon>Pseudomonadati</taxon>
        <taxon>Pseudomonadota</taxon>
        <taxon>Betaproteobacteria</taxon>
        <taxon>Burkholderiales</taxon>
        <taxon>Alcaligenaceae</taxon>
        <taxon>Castellaniella</taxon>
    </lineage>
</organism>
<dbReference type="EMBL" id="CP158271">
    <property type="protein sequence ID" value="XDJ94580.1"/>
    <property type="molecule type" value="Genomic_DNA"/>
</dbReference>
<dbReference type="SUPFAM" id="SSF47413">
    <property type="entry name" value="lambda repressor-like DNA-binding domains"/>
    <property type="match status" value="1"/>
</dbReference>
<dbReference type="InterPro" id="IPR038722">
    <property type="entry name" value="Ner_HTH_dom"/>
</dbReference>
<dbReference type="Pfam" id="PF13693">
    <property type="entry name" value="HTH_35"/>
    <property type="match status" value="1"/>
</dbReference>
<dbReference type="InterPro" id="IPR001387">
    <property type="entry name" value="Cro/C1-type_HTH"/>
</dbReference>
<evidence type="ECO:0000313" key="7">
    <source>
        <dbReference type="EMBL" id="XDJ94580.1"/>
    </source>
</evidence>
<dbReference type="RefSeq" id="WP_368649969.1">
    <property type="nucleotide sequence ID" value="NZ_CP158271.1"/>
</dbReference>
<dbReference type="InterPro" id="IPR010982">
    <property type="entry name" value="Lambda_DNA-bd_dom_sf"/>
</dbReference>
<evidence type="ECO:0000256" key="5">
    <source>
        <dbReference type="SAM" id="MobiDB-lite"/>
    </source>
</evidence>
<feature type="region of interest" description="Disordered" evidence="5">
    <location>
        <begin position="61"/>
        <end position="87"/>
    </location>
</feature>
<dbReference type="GO" id="GO:0003677">
    <property type="term" value="F:DNA binding"/>
    <property type="evidence" value="ECO:0007669"/>
    <property type="project" value="UniProtKB-KW"/>
</dbReference>
<dbReference type="AlphaFoldDB" id="A0AB39GUY7"/>
<reference evidence="7" key="1">
    <citation type="submission" date="2024-05" db="EMBL/GenBank/DDBJ databases">
        <authorList>
            <person name="Luo Y.-C."/>
            <person name="Nicholds J."/>
            <person name="Mortimer T."/>
            <person name="Maboni G."/>
        </authorList>
    </citation>
    <scope>NUCLEOTIDE SEQUENCE</scope>
    <source>
        <strain evidence="7">124953</strain>
    </source>
</reference>
<dbReference type="Gene3D" id="1.10.260.40">
    <property type="entry name" value="lambda repressor-like DNA-binding domains"/>
    <property type="match status" value="1"/>
</dbReference>
<dbReference type="PROSITE" id="PS50943">
    <property type="entry name" value="HTH_CROC1"/>
    <property type="match status" value="1"/>
</dbReference>
<evidence type="ECO:0000256" key="3">
    <source>
        <dbReference type="ARBA" id="ARBA00023125"/>
    </source>
</evidence>
<protein>
    <submittedName>
        <fullName evidence="7">Helix-turn-helix transcriptional regulator</fullName>
    </submittedName>
</protein>
<keyword evidence="3" id="KW-0238">DNA-binding</keyword>
<dbReference type="CDD" id="cd00093">
    <property type="entry name" value="HTH_XRE"/>
    <property type="match status" value="1"/>
</dbReference>
<proteinExistence type="inferred from homology"/>
<name>A0AB39GUY7_9BURK</name>
<evidence type="ECO:0000256" key="1">
    <source>
        <dbReference type="ARBA" id="ARBA00006157"/>
    </source>
</evidence>
<keyword evidence="2" id="KW-0805">Transcription regulation</keyword>